<dbReference type="AlphaFoldDB" id="A0A1H3M6P0"/>
<keyword evidence="4" id="KW-1185">Reference proteome</keyword>
<dbReference type="STRING" id="381665.SAMN05216554_1281"/>
<protein>
    <recommendedName>
        <fullName evidence="2">DUF3566 domain-containing protein</fullName>
    </recommendedName>
</protein>
<gene>
    <name evidence="3" type="ORF">SAMN05216554_1281</name>
</gene>
<dbReference type="RefSeq" id="WP_092550306.1">
    <property type="nucleotide sequence ID" value="NZ_FNPZ01000001.1"/>
</dbReference>
<keyword evidence="1" id="KW-0812">Transmembrane</keyword>
<accession>A0A1H3M6P0</accession>
<evidence type="ECO:0000313" key="4">
    <source>
        <dbReference type="Proteomes" id="UP000198891"/>
    </source>
</evidence>
<keyword evidence="1" id="KW-1133">Transmembrane helix</keyword>
<proteinExistence type="predicted"/>
<dbReference type="InterPro" id="IPR021949">
    <property type="entry name" value="DUF3566_TM"/>
</dbReference>
<dbReference type="EMBL" id="FNPZ01000001">
    <property type="protein sequence ID" value="SDY71869.1"/>
    <property type="molecule type" value="Genomic_DNA"/>
</dbReference>
<dbReference type="Pfam" id="PF12089">
    <property type="entry name" value="DUF3566"/>
    <property type="match status" value="1"/>
</dbReference>
<sequence length="135" mass="14525">MSNLGDKFAKKTARVATTKQVRLKLVYIDFWSVLKISFLLAIILGIIIIVASFLVWSVLNQTGVFDSINTLLKDIAGASNFDLFDFASLPQVMGFSVVVAILNVIVITALGAIGAALYNLAVRITGGVMLGFTNK</sequence>
<organism evidence="3 4">
    <name type="scientific">Herbiconiux ginsengi</name>
    <dbReference type="NCBI Taxonomy" id="381665"/>
    <lineage>
        <taxon>Bacteria</taxon>
        <taxon>Bacillati</taxon>
        <taxon>Actinomycetota</taxon>
        <taxon>Actinomycetes</taxon>
        <taxon>Micrococcales</taxon>
        <taxon>Microbacteriaceae</taxon>
        <taxon>Herbiconiux</taxon>
    </lineage>
</organism>
<evidence type="ECO:0000313" key="3">
    <source>
        <dbReference type="EMBL" id="SDY71869.1"/>
    </source>
</evidence>
<dbReference type="OrthoDB" id="3240216at2"/>
<feature type="transmembrane region" description="Helical" evidence="1">
    <location>
        <begin position="92"/>
        <end position="120"/>
    </location>
</feature>
<evidence type="ECO:0000259" key="2">
    <source>
        <dbReference type="Pfam" id="PF12089"/>
    </source>
</evidence>
<dbReference type="Proteomes" id="UP000198891">
    <property type="component" value="Unassembled WGS sequence"/>
</dbReference>
<reference evidence="3 4" key="1">
    <citation type="submission" date="2016-10" db="EMBL/GenBank/DDBJ databases">
        <authorList>
            <person name="de Groot N.N."/>
        </authorList>
    </citation>
    <scope>NUCLEOTIDE SEQUENCE [LARGE SCALE GENOMIC DNA]</scope>
    <source>
        <strain evidence="3 4">CGMCC 4.3491</strain>
    </source>
</reference>
<feature type="transmembrane region" description="Helical" evidence="1">
    <location>
        <begin position="38"/>
        <end position="59"/>
    </location>
</feature>
<keyword evidence="1" id="KW-0472">Membrane</keyword>
<evidence type="ECO:0000256" key="1">
    <source>
        <dbReference type="SAM" id="Phobius"/>
    </source>
</evidence>
<name>A0A1H3M6P0_9MICO</name>
<feature type="domain" description="DUF3566" evidence="2">
    <location>
        <begin position="19"/>
        <end position="133"/>
    </location>
</feature>